<accession>A0A644VSI6</accession>
<dbReference type="Pfam" id="PF14355">
    <property type="entry name" value="Abi_C"/>
    <property type="match status" value="1"/>
</dbReference>
<dbReference type="InterPro" id="IPR026001">
    <property type="entry name" value="Abi-like_C"/>
</dbReference>
<dbReference type="AlphaFoldDB" id="A0A644VSI6"/>
<evidence type="ECO:0000313" key="3">
    <source>
        <dbReference type="EMBL" id="MPL94247.1"/>
    </source>
</evidence>
<evidence type="ECO:0000259" key="2">
    <source>
        <dbReference type="Pfam" id="PF14355"/>
    </source>
</evidence>
<comment type="caution">
    <text evidence="3">The sequence shown here is derived from an EMBL/GenBank/DDBJ whole genome shotgun (WGS) entry which is preliminary data.</text>
</comment>
<evidence type="ECO:0000256" key="1">
    <source>
        <dbReference type="SAM" id="Phobius"/>
    </source>
</evidence>
<reference evidence="3" key="1">
    <citation type="submission" date="2019-08" db="EMBL/GenBank/DDBJ databases">
        <authorList>
            <person name="Kucharzyk K."/>
            <person name="Murdoch R.W."/>
            <person name="Higgins S."/>
            <person name="Loffler F."/>
        </authorList>
    </citation>
    <scope>NUCLEOTIDE SEQUENCE</scope>
</reference>
<feature type="transmembrane region" description="Helical" evidence="1">
    <location>
        <begin position="215"/>
        <end position="232"/>
    </location>
</feature>
<protein>
    <recommendedName>
        <fullName evidence="2">Abortive infection protein-like C-terminal domain-containing protein</fullName>
    </recommendedName>
</protein>
<organism evidence="3">
    <name type="scientific">bioreactor metagenome</name>
    <dbReference type="NCBI Taxonomy" id="1076179"/>
    <lineage>
        <taxon>unclassified sequences</taxon>
        <taxon>metagenomes</taxon>
        <taxon>ecological metagenomes</taxon>
    </lineage>
</organism>
<sequence>MKDLISPKYLMKLATEVEKAIWAEYGSYSNVRHYIERWHEYDEPYDWENFRIFEKADKAIDLNSTLHSMPGDILMKIAIEMGVDTPDFIPSIPTFKNELKSEYKNAYDTFTKAYKLIESDPSTAIGLANSALESILKEILKDDRINSKIKDNQTLFQLCTIILKEFNLIDPENPKEIKTIGNSLLSACQAIEKLRSEKTNFHGKTSDDFIVDDTIYAYFILNSVATVGLFLNKFFKTKYPKPVPVLKEYDGLPF</sequence>
<feature type="domain" description="Abortive infection protein-like C-terminal" evidence="2">
    <location>
        <begin position="162"/>
        <end position="231"/>
    </location>
</feature>
<keyword evidence="1" id="KW-0812">Transmembrane</keyword>
<keyword evidence="1" id="KW-1133">Transmembrane helix</keyword>
<name>A0A644VSI6_9ZZZZ</name>
<gene>
    <name evidence="3" type="ORF">SDC9_40397</name>
</gene>
<keyword evidence="1" id="KW-0472">Membrane</keyword>
<dbReference type="EMBL" id="VSSQ01000420">
    <property type="protein sequence ID" value="MPL94247.1"/>
    <property type="molecule type" value="Genomic_DNA"/>
</dbReference>
<proteinExistence type="predicted"/>